<dbReference type="Gene3D" id="1.25.40.420">
    <property type="match status" value="1"/>
</dbReference>
<dbReference type="Gene3D" id="3.30.710.10">
    <property type="entry name" value="Potassium Channel Kv1.1, Chain A"/>
    <property type="match status" value="1"/>
</dbReference>
<evidence type="ECO:0000313" key="2">
    <source>
        <dbReference type="Proteomes" id="UP000887563"/>
    </source>
</evidence>
<dbReference type="CDD" id="cd14733">
    <property type="entry name" value="BACK"/>
    <property type="match status" value="1"/>
</dbReference>
<evidence type="ECO:0000259" key="1">
    <source>
        <dbReference type="PROSITE" id="PS50097"/>
    </source>
</evidence>
<feature type="domain" description="BTB" evidence="1">
    <location>
        <begin position="59"/>
        <end position="127"/>
    </location>
</feature>
<dbReference type="AlphaFoldDB" id="A0A914MZI1"/>
<dbReference type="SMART" id="SM00225">
    <property type="entry name" value="BTB"/>
    <property type="match status" value="1"/>
</dbReference>
<accession>A0A914MZI1</accession>
<dbReference type="Pfam" id="PF00651">
    <property type="entry name" value="BTB"/>
    <property type="match status" value="1"/>
</dbReference>
<dbReference type="InterPro" id="IPR000210">
    <property type="entry name" value="BTB/POZ_dom"/>
</dbReference>
<name>A0A914MZI1_MELIC</name>
<dbReference type="Proteomes" id="UP000887563">
    <property type="component" value="Unplaced"/>
</dbReference>
<sequence>MSESIRLNINMLNSLLADGSIKIICEVEYLLPDKTDSNENDDSYIINIYKNIFLKEKFPDCVIQIGSKLIKAHKCVLVENSEVFNLMFEQTELIEAQTGIVKINDCSSETFKGMLEFCYTGNVSESTMEGLCVDLFAISHKYQITNLKIKCEQFMASTIDKDNFVQYCRIIELYGSSILEEACVKYIVANREEFLKKDEGWKNLKSTFPCLTHRLLEKLIAEIDKW</sequence>
<reference evidence="3" key="1">
    <citation type="submission" date="2022-11" db="UniProtKB">
        <authorList>
            <consortium name="WormBaseParasite"/>
        </authorList>
    </citation>
    <scope>IDENTIFICATION</scope>
</reference>
<dbReference type="WBParaSite" id="Minc3s02987g32322">
    <property type="protein sequence ID" value="Minc3s02987g32322"/>
    <property type="gene ID" value="Minc3s02987g32322"/>
</dbReference>
<dbReference type="PROSITE" id="PS50097">
    <property type="entry name" value="BTB"/>
    <property type="match status" value="1"/>
</dbReference>
<dbReference type="PANTHER" id="PTHR24413">
    <property type="entry name" value="SPECKLE-TYPE POZ PROTEIN"/>
    <property type="match status" value="1"/>
</dbReference>
<keyword evidence="2" id="KW-1185">Reference proteome</keyword>
<dbReference type="SUPFAM" id="SSF54695">
    <property type="entry name" value="POZ domain"/>
    <property type="match status" value="1"/>
</dbReference>
<evidence type="ECO:0000313" key="3">
    <source>
        <dbReference type="WBParaSite" id="Minc3s02987g32322"/>
    </source>
</evidence>
<protein>
    <submittedName>
        <fullName evidence="3">BTB domain-containing protein</fullName>
    </submittedName>
</protein>
<dbReference type="InterPro" id="IPR011333">
    <property type="entry name" value="SKP1/BTB/POZ_sf"/>
</dbReference>
<organism evidence="2 3">
    <name type="scientific">Meloidogyne incognita</name>
    <name type="common">Southern root-knot nematode worm</name>
    <name type="synonym">Oxyuris incognita</name>
    <dbReference type="NCBI Taxonomy" id="6306"/>
    <lineage>
        <taxon>Eukaryota</taxon>
        <taxon>Metazoa</taxon>
        <taxon>Ecdysozoa</taxon>
        <taxon>Nematoda</taxon>
        <taxon>Chromadorea</taxon>
        <taxon>Rhabditida</taxon>
        <taxon>Tylenchina</taxon>
        <taxon>Tylenchomorpha</taxon>
        <taxon>Tylenchoidea</taxon>
        <taxon>Meloidogynidae</taxon>
        <taxon>Meloidogyninae</taxon>
        <taxon>Meloidogyne</taxon>
        <taxon>Meloidogyne incognita group</taxon>
    </lineage>
</organism>
<proteinExistence type="predicted"/>